<dbReference type="PANTHER" id="PTHR34072:SF42">
    <property type="entry name" value="INTEGRASE CATALYTIC DOMAIN-CONTAINING PROTEIN"/>
    <property type="match status" value="1"/>
</dbReference>
<dbReference type="Proteomes" id="UP001274896">
    <property type="component" value="Unassembled WGS sequence"/>
</dbReference>
<sequence>MHEYFTYDESSGITNDTNPSKRHDARLPGPDKFDGAADHCRGFVCQCEVFFAHQPTLYDYHLPETFTKLKQSFNTASILHHPEPESPFTVEVDASNTGIGAVLSQRVGGSSKLHPCAFYSRKLSTAERNYDMGNRELLFIKVTLEEWRHWLEGARHAFLVLTDHRNLEFTSLWEVKRLNPCQA</sequence>
<feature type="region of interest" description="Disordered" evidence="1">
    <location>
        <begin position="1"/>
        <end position="30"/>
    </location>
</feature>
<dbReference type="AlphaFoldDB" id="A0AAE0RAH7"/>
<keyword evidence="4" id="KW-1185">Reference proteome</keyword>
<proteinExistence type="predicted"/>
<evidence type="ECO:0000313" key="3">
    <source>
        <dbReference type="EMBL" id="KAK3548864.1"/>
    </source>
</evidence>
<gene>
    <name evidence="3" type="ORF">QTP70_021272</name>
</gene>
<dbReference type="Pfam" id="PF17919">
    <property type="entry name" value="RT_RNaseH_2"/>
    <property type="match status" value="1"/>
</dbReference>
<evidence type="ECO:0000256" key="1">
    <source>
        <dbReference type="SAM" id="MobiDB-lite"/>
    </source>
</evidence>
<dbReference type="SUPFAM" id="SSF56672">
    <property type="entry name" value="DNA/RNA polymerases"/>
    <property type="match status" value="1"/>
</dbReference>
<dbReference type="EMBL" id="JAUCMX010000004">
    <property type="protein sequence ID" value="KAK3548864.1"/>
    <property type="molecule type" value="Genomic_DNA"/>
</dbReference>
<protein>
    <recommendedName>
        <fullName evidence="2">Reverse transcriptase/retrotransposon-derived protein RNase H-like domain-containing protein</fullName>
    </recommendedName>
</protein>
<dbReference type="FunFam" id="3.10.20.370:FF:000003">
    <property type="entry name" value="Transposon Tf2-6 polyprotein"/>
    <property type="match status" value="1"/>
</dbReference>
<dbReference type="Gene3D" id="3.10.20.370">
    <property type="match status" value="1"/>
</dbReference>
<accession>A0AAE0RAH7</accession>
<feature type="domain" description="Reverse transcriptase/retrotransposon-derived protein RNase H-like" evidence="2">
    <location>
        <begin position="64"/>
        <end position="156"/>
    </location>
</feature>
<evidence type="ECO:0000313" key="4">
    <source>
        <dbReference type="Proteomes" id="UP001274896"/>
    </source>
</evidence>
<name>A0AAE0RAH7_9TELE</name>
<comment type="caution">
    <text evidence="3">The sequence shown here is derived from an EMBL/GenBank/DDBJ whole genome shotgun (WGS) entry which is preliminary data.</text>
</comment>
<reference evidence="3" key="1">
    <citation type="submission" date="2023-06" db="EMBL/GenBank/DDBJ databases">
        <title>Male Hemibagrus guttatus genome.</title>
        <authorList>
            <person name="Bian C."/>
        </authorList>
    </citation>
    <scope>NUCLEOTIDE SEQUENCE</scope>
    <source>
        <strain evidence="3">Male_cb2023</strain>
        <tissue evidence="3">Muscle</tissue>
    </source>
</reference>
<evidence type="ECO:0000259" key="2">
    <source>
        <dbReference type="Pfam" id="PF17919"/>
    </source>
</evidence>
<feature type="compositionally biased region" description="Basic and acidic residues" evidence="1">
    <location>
        <begin position="19"/>
        <end position="30"/>
    </location>
</feature>
<dbReference type="PANTHER" id="PTHR34072">
    <property type="entry name" value="ENZYMATIC POLYPROTEIN-RELATED"/>
    <property type="match status" value="1"/>
</dbReference>
<dbReference type="InterPro" id="IPR043502">
    <property type="entry name" value="DNA/RNA_pol_sf"/>
</dbReference>
<feature type="compositionally biased region" description="Polar residues" evidence="1">
    <location>
        <begin position="8"/>
        <end position="18"/>
    </location>
</feature>
<dbReference type="CDD" id="cd09274">
    <property type="entry name" value="RNase_HI_RT_Ty3"/>
    <property type="match status" value="1"/>
</dbReference>
<dbReference type="InterPro" id="IPR041577">
    <property type="entry name" value="RT_RNaseH_2"/>
</dbReference>
<organism evidence="3 4">
    <name type="scientific">Hemibagrus guttatus</name>
    <dbReference type="NCBI Taxonomy" id="175788"/>
    <lineage>
        <taxon>Eukaryota</taxon>
        <taxon>Metazoa</taxon>
        <taxon>Chordata</taxon>
        <taxon>Craniata</taxon>
        <taxon>Vertebrata</taxon>
        <taxon>Euteleostomi</taxon>
        <taxon>Actinopterygii</taxon>
        <taxon>Neopterygii</taxon>
        <taxon>Teleostei</taxon>
        <taxon>Ostariophysi</taxon>
        <taxon>Siluriformes</taxon>
        <taxon>Bagridae</taxon>
        <taxon>Hemibagrus</taxon>
    </lineage>
</organism>